<dbReference type="Proteomes" id="UP000249363">
    <property type="component" value="Unassembled WGS sequence"/>
</dbReference>
<evidence type="ECO:0008006" key="6">
    <source>
        <dbReference type="Google" id="ProtNLM"/>
    </source>
</evidence>
<keyword evidence="1" id="KW-0479">Metal-binding</keyword>
<dbReference type="AlphaFoldDB" id="A0A364L1K6"/>
<dbReference type="InterPro" id="IPR017907">
    <property type="entry name" value="Znf_RING_CS"/>
</dbReference>
<keyword evidence="2" id="KW-0863">Zinc-finger</keyword>
<sequence length="226" mass="25211">MDTLRDQDMALQLMLEDLAELEGQQKGKQRAGESTDKEVAFEAMKNEIHAARLLLQDRMLAARVGTVAHDETDSDSDSDSTISDLVDLTEQQDMPDASQELEIAPTKPTSNCDSCLEQRQIFLIKSCNHNYCHTCIRELFLGAIRDEELYPPRCCAEPFPAETASQVLGNNELDNFNQKATEYTAERRVYCADPGCSSFIPQSAIQSDVGTCPECQKLVAKRFIHG</sequence>
<dbReference type="EMBL" id="MIKG01000010">
    <property type="protein sequence ID" value="RAO69664.1"/>
    <property type="molecule type" value="Genomic_DNA"/>
</dbReference>
<dbReference type="GO" id="GO:0008270">
    <property type="term" value="F:zinc ion binding"/>
    <property type="evidence" value="ECO:0007669"/>
    <property type="project" value="UniProtKB-KW"/>
</dbReference>
<accession>A0A364L1K6</accession>
<dbReference type="STRING" id="1196081.A0A364L1K6"/>
<gene>
    <name evidence="4" type="ORF">BHQ10_005676</name>
</gene>
<evidence type="ECO:0000313" key="5">
    <source>
        <dbReference type="Proteomes" id="UP000249363"/>
    </source>
</evidence>
<dbReference type="PROSITE" id="PS00518">
    <property type="entry name" value="ZF_RING_1"/>
    <property type="match status" value="1"/>
</dbReference>
<dbReference type="OrthoDB" id="10254945at2759"/>
<evidence type="ECO:0000256" key="2">
    <source>
        <dbReference type="ARBA" id="ARBA00022771"/>
    </source>
</evidence>
<protein>
    <recommendedName>
        <fullName evidence="6">RING-type domain-containing protein</fullName>
    </recommendedName>
</protein>
<keyword evidence="3" id="KW-0862">Zinc</keyword>
<evidence type="ECO:0000256" key="3">
    <source>
        <dbReference type="ARBA" id="ARBA00022833"/>
    </source>
</evidence>
<comment type="caution">
    <text evidence="4">The sequence shown here is derived from an EMBL/GenBank/DDBJ whole genome shotgun (WGS) entry which is preliminary data.</text>
</comment>
<organism evidence="4 5">
    <name type="scientific">Talaromyces amestolkiae</name>
    <dbReference type="NCBI Taxonomy" id="1196081"/>
    <lineage>
        <taxon>Eukaryota</taxon>
        <taxon>Fungi</taxon>
        <taxon>Dikarya</taxon>
        <taxon>Ascomycota</taxon>
        <taxon>Pezizomycotina</taxon>
        <taxon>Eurotiomycetes</taxon>
        <taxon>Eurotiomycetidae</taxon>
        <taxon>Eurotiales</taxon>
        <taxon>Trichocomaceae</taxon>
        <taxon>Talaromyces</taxon>
        <taxon>Talaromyces sect. Talaromyces</taxon>
    </lineage>
</organism>
<reference evidence="4 5" key="1">
    <citation type="journal article" date="2017" name="Biotechnol. Biofuels">
        <title>Differential beta-glucosidase expression as a function of carbon source availability in Talaromyces amestolkiae: a genomic and proteomic approach.</title>
        <authorList>
            <person name="de Eugenio L.I."/>
            <person name="Mendez-Liter J.A."/>
            <person name="Nieto-Dominguez M."/>
            <person name="Alonso L."/>
            <person name="Gil-Munoz J."/>
            <person name="Barriuso J."/>
            <person name="Prieto A."/>
            <person name="Martinez M.J."/>
        </authorList>
    </citation>
    <scope>NUCLEOTIDE SEQUENCE [LARGE SCALE GENOMIC DNA]</scope>
    <source>
        <strain evidence="4 5">CIB</strain>
    </source>
</reference>
<dbReference type="GeneID" id="63794892"/>
<name>A0A364L1K6_TALAM</name>
<evidence type="ECO:0000256" key="1">
    <source>
        <dbReference type="ARBA" id="ARBA00022723"/>
    </source>
</evidence>
<keyword evidence="5" id="KW-1185">Reference proteome</keyword>
<evidence type="ECO:0000313" key="4">
    <source>
        <dbReference type="EMBL" id="RAO69664.1"/>
    </source>
</evidence>
<dbReference type="SUPFAM" id="SSF57850">
    <property type="entry name" value="RING/U-box"/>
    <property type="match status" value="1"/>
</dbReference>
<dbReference type="RefSeq" id="XP_040734180.1">
    <property type="nucleotide sequence ID" value="XM_040878177.1"/>
</dbReference>
<proteinExistence type="predicted"/>